<dbReference type="Proteomes" id="UP000178227">
    <property type="component" value="Unassembled WGS sequence"/>
</dbReference>
<comment type="caution">
    <text evidence="4">The sequence shown here is derived from an EMBL/GenBank/DDBJ whole genome shotgun (WGS) entry which is preliminary data.</text>
</comment>
<gene>
    <name evidence="4" type="ORF">A2918_02200</name>
</gene>
<dbReference type="Gene3D" id="3.40.50.12780">
    <property type="entry name" value="N-terminal domain of ligase-like"/>
    <property type="match status" value="1"/>
</dbReference>
<keyword evidence="2" id="KW-0067">ATP-binding</keyword>
<dbReference type="PANTHER" id="PTHR43272">
    <property type="entry name" value="LONG-CHAIN-FATTY-ACID--COA LIGASE"/>
    <property type="match status" value="1"/>
</dbReference>
<dbReference type="SUPFAM" id="SSF56801">
    <property type="entry name" value="Acetyl-CoA synthetase-like"/>
    <property type="match status" value="1"/>
</dbReference>
<dbReference type="InterPro" id="IPR020845">
    <property type="entry name" value="AMP-binding_CS"/>
</dbReference>
<dbReference type="Pfam" id="PF23562">
    <property type="entry name" value="AMP-binding_C_3"/>
    <property type="match status" value="1"/>
</dbReference>
<proteinExistence type="predicted"/>
<dbReference type="STRING" id="1802694.A2918_02200"/>
<dbReference type="EMBL" id="MGKI01000011">
    <property type="protein sequence ID" value="OGN22551.1"/>
    <property type="molecule type" value="Genomic_DNA"/>
</dbReference>
<name>A0A1F8GB89_9BACT</name>
<dbReference type="PANTHER" id="PTHR43272:SF33">
    <property type="entry name" value="AMP-BINDING DOMAIN-CONTAINING PROTEIN-RELATED"/>
    <property type="match status" value="1"/>
</dbReference>
<dbReference type="Pfam" id="PF00501">
    <property type="entry name" value="AMP-binding"/>
    <property type="match status" value="1"/>
</dbReference>
<evidence type="ECO:0000256" key="2">
    <source>
        <dbReference type="ARBA" id="ARBA00022840"/>
    </source>
</evidence>
<protein>
    <recommendedName>
        <fullName evidence="3">AMP-dependent synthetase/ligase domain-containing protein</fullName>
    </recommendedName>
</protein>
<evidence type="ECO:0000313" key="4">
    <source>
        <dbReference type="EMBL" id="OGN22551.1"/>
    </source>
</evidence>
<evidence type="ECO:0000313" key="5">
    <source>
        <dbReference type="Proteomes" id="UP000178227"/>
    </source>
</evidence>
<feature type="domain" description="AMP-dependent synthetase/ligase" evidence="3">
    <location>
        <begin position="26"/>
        <end position="373"/>
    </location>
</feature>
<dbReference type="GO" id="GO:0016020">
    <property type="term" value="C:membrane"/>
    <property type="evidence" value="ECO:0007669"/>
    <property type="project" value="TreeGrafter"/>
</dbReference>
<organism evidence="4 5">
    <name type="scientific">Candidatus Yanofskybacteria bacterium RIFCSPLOWO2_01_FULL_42_49</name>
    <dbReference type="NCBI Taxonomy" id="1802694"/>
    <lineage>
        <taxon>Bacteria</taxon>
        <taxon>Candidatus Yanofskyibacteriota</taxon>
    </lineage>
</organism>
<sequence>MSGSWTIQKLSENTVRTGPALVLLKKDGSRISYSWQCYEWQVGQTMSSLKRIGVSENDFVVVAAPNLPESFFVLLGVIAVGAIPVPINIPILKEPGQGEFLSIIKDCRPKLILADSCLSKYLSSVEHATFGKLLFHGRIPPSLEFDKNKSNPEALLIMPYTSGTTGKSKGVMLSEENILDRVSAVTQELDADSQERILSYLSLGHISELIATFFGQLYGGFCVYFTEYAKDVVENREKFRAAFPTILQAARPTIFLAVPKVWANIRKQIEHKTRYIPVDLGKQGLIRNYLVSKIKNRLGFDETRRFISAGSKILQEDVNFFAKLGIHVDDIYGQTETAGPLTLNGKAIGNVSVTSGEDDEILVSGPNVMTGYYNNPEVTKRILVDGVYRTGDIGIWTTDKVLYGGRLRDGFKNAQGEFVSATKIEEMEDKIRKIPGVDEVIICGDGKPYPVALVFSATPSENLRSRLQKTLPKIENSLFRIGNFILADISTLETTATLKVKRNAMIKKFEKEIAKL</sequence>
<accession>A0A1F8GB89</accession>
<evidence type="ECO:0000256" key="1">
    <source>
        <dbReference type="ARBA" id="ARBA00022741"/>
    </source>
</evidence>
<dbReference type="InterPro" id="IPR000873">
    <property type="entry name" value="AMP-dep_synth/lig_dom"/>
</dbReference>
<evidence type="ECO:0000259" key="3">
    <source>
        <dbReference type="Pfam" id="PF00501"/>
    </source>
</evidence>
<keyword evidence="1" id="KW-0547">Nucleotide-binding</keyword>
<reference evidence="4 5" key="1">
    <citation type="journal article" date="2016" name="Nat. Commun.">
        <title>Thousands of microbial genomes shed light on interconnected biogeochemical processes in an aquifer system.</title>
        <authorList>
            <person name="Anantharaman K."/>
            <person name="Brown C.T."/>
            <person name="Hug L.A."/>
            <person name="Sharon I."/>
            <person name="Castelle C.J."/>
            <person name="Probst A.J."/>
            <person name="Thomas B.C."/>
            <person name="Singh A."/>
            <person name="Wilkins M.J."/>
            <person name="Karaoz U."/>
            <person name="Brodie E.L."/>
            <person name="Williams K.H."/>
            <person name="Hubbard S.S."/>
            <person name="Banfield J.F."/>
        </authorList>
    </citation>
    <scope>NUCLEOTIDE SEQUENCE [LARGE SCALE GENOMIC DNA]</scope>
</reference>
<dbReference type="AlphaFoldDB" id="A0A1F8GB89"/>
<dbReference type="InterPro" id="IPR042099">
    <property type="entry name" value="ANL_N_sf"/>
</dbReference>
<dbReference type="GO" id="GO:0005524">
    <property type="term" value="F:ATP binding"/>
    <property type="evidence" value="ECO:0007669"/>
    <property type="project" value="UniProtKB-KW"/>
</dbReference>
<dbReference type="PROSITE" id="PS00455">
    <property type="entry name" value="AMP_BINDING"/>
    <property type="match status" value="1"/>
</dbReference>
<dbReference type="GO" id="GO:0004467">
    <property type="term" value="F:long-chain fatty acid-CoA ligase activity"/>
    <property type="evidence" value="ECO:0007669"/>
    <property type="project" value="TreeGrafter"/>
</dbReference>